<protein>
    <submittedName>
        <fullName evidence="1">Uncharacterized protein</fullName>
    </submittedName>
</protein>
<dbReference type="Proteomes" id="UP000634805">
    <property type="component" value="Unassembled WGS sequence"/>
</dbReference>
<dbReference type="EMBL" id="CAJHIS010000002">
    <property type="protein sequence ID" value="CAD6491455.1"/>
    <property type="molecule type" value="Genomic_DNA"/>
</dbReference>
<comment type="caution">
    <text evidence="1">The sequence shown here is derived from an EMBL/GenBank/DDBJ whole genome shotgun (WGS) entry which is preliminary data.</text>
</comment>
<sequence length="84" mass="9346">MLSNCYEITFLTAEVTENQRGTYSPAIVFSHSLHLLLGSAVKFLGMLSTPYSNKYKSVSQKFLKNDAVLGKSLFVSYLGLSYLI</sequence>
<accession>A0A811T9H6</accession>
<dbReference type="AlphaFoldDB" id="A0A811T9H6"/>
<name>A0A811T9H6_9EURY</name>
<evidence type="ECO:0000313" key="1">
    <source>
        <dbReference type="EMBL" id="CAD6491455.1"/>
    </source>
</evidence>
<evidence type="ECO:0000313" key="2">
    <source>
        <dbReference type="Proteomes" id="UP000634805"/>
    </source>
</evidence>
<proteinExistence type="predicted"/>
<gene>
    <name evidence="1" type="ORF">EMLJLAPB_00154</name>
</gene>
<reference evidence="1" key="1">
    <citation type="submission" date="2020-10" db="EMBL/GenBank/DDBJ databases">
        <authorList>
            <person name="Hahn C.J."/>
            <person name="Laso-Perez R."/>
            <person name="Vulcano F."/>
            <person name="Vaziourakis K.-M."/>
            <person name="Stokke R."/>
            <person name="Steen I.H."/>
            <person name="Teske A."/>
            <person name="Boetius A."/>
            <person name="Liebeke M."/>
            <person name="Amann R."/>
            <person name="Knittel K."/>
        </authorList>
    </citation>
    <scope>NUCLEOTIDE SEQUENCE</scope>
    <source>
        <strain evidence="1">Gfbio:e3339647-f889-4370-9287-4fb5cb688e4c:AG392D22_GoMArc1</strain>
    </source>
</reference>
<organism evidence="1 2">
    <name type="scientific">Candidatus Argoarchaeum ethanivorans</name>
    <dbReference type="NCBI Taxonomy" id="2608793"/>
    <lineage>
        <taxon>Archaea</taxon>
        <taxon>Methanobacteriati</taxon>
        <taxon>Methanobacteriota</taxon>
        <taxon>Stenosarchaea group</taxon>
        <taxon>Methanomicrobia</taxon>
        <taxon>Methanosarcinales</taxon>
        <taxon>Methanosarcinales incertae sedis</taxon>
        <taxon>GOM Arc I cluster</taxon>
        <taxon>Candidatus Argoarchaeum</taxon>
    </lineage>
</organism>